<comment type="caution">
    <text evidence="1">The sequence shown here is derived from an EMBL/GenBank/DDBJ whole genome shotgun (WGS) entry which is preliminary data.</text>
</comment>
<evidence type="ECO:0000313" key="1">
    <source>
        <dbReference type="EMBL" id="EFS93701.1"/>
    </source>
</evidence>
<reference evidence="1" key="1">
    <citation type="submission" date="2010-08" db="EMBL/GenBank/DDBJ databases">
        <authorList>
            <person name="Weinstock G."/>
            <person name="Sodergren E."/>
            <person name="Clifton S."/>
            <person name="Fulton L."/>
            <person name="Fulton B."/>
            <person name="Courtney L."/>
            <person name="Fronick C."/>
            <person name="Harrison M."/>
            <person name="Strong C."/>
            <person name="Farmer C."/>
            <person name="Delahaunty K."/>
            <person name="Markovic C."/>
            <person name="Hall O."/>
            <person name="Minx P."/>
            <person name="Tomlinson C."/>
            <person name="Mitreva M."/>
            <person name="Hou S."/>
            <person name="Chen J."/>
            <person name="Wollam A."/>
            <person name="Pepin K.H."/>
            <person name="Johnson M."/>
            <person name="Bhonagiri V."/>
            <person name="Zhang X."/>
            <person name="Suruliraj S."/>
            <person name="Warren W."/>
            <person name="Chinwalla A."/>
            <person name="Mardis E.R."/>
            <person name="Wilson R.K."/>
        </authorList>
    </citation>
    <scope>NUCLEOTIDE SEQUENCE [LARGE SCALE GENOMIC DNA]</scope>
    <source>
        <strain evidence="1">HL044PA1</strain>
    </source>
</reference>
<organism evidence="1 2">
    <name type="scientific">Cutibacterium modestum HL044PA1</name>
    <dbReference type="NCBI Taxonomy" id="765109"/>
    <lineage>
        <taxon>Bacteria</taxon>
        <taxon>Bacillati</taxon>
        <taxon>Actinomycetota</taxon>
        <taxon>Actinomycetes</taxon>
        <taxon>Propionibacteriales</taxon>
        <taxon>Propionibacteriaceae</taxon>
        <taxon>Cutibacterium</taxon>
        <taxon>Cutibacterium modestum</taxon>
    </lineage>
</organism>
<dbReference type="Proteomes" id="UP000003179">
    <property type="component" value="Unassembled WGS sequence"/>
</dbReference>
<proteinExistence type="predicted"/>
<protein>
    <submittedName>
        <fullName evidence="1">Uncharacterized protein</fullName>
    </submittedName>
</protein>
<accession>A0ABP2KDJ1</accession>
<dbReference type="EMBL" id="ADZU01000003">
    <property type="protein sequence ID" value="EFS93701.1"/>
    <property type="molecule type" value="Genomic_DNA"/>
</dbReference>
<evidence type="ECO:0000313" key="2">
    <source>
        <dbReference type="Proteomes" id="UP000003179"/>
    </source>
</evidence>
<name>A0ABP2KDJ1_9ACTN</name>
<keyword evidence="2" id="KW-1185">Reference proteome</keyword>
<gene>
    <name evidence="1" type="ORF">HMPREF9607_00155</name>
</gene>
<sequence length="39" mass="4253">MGPRIEAGSKRVQGQNLLKSSQCDGEYSVKVTGLQTVMR</sequence>